<dbReference type="Proteomes" id="UP000789595">
    <property type="component" value="Unassembled WGS sequence"/>
</dbReference>
<evidence type="ECO:0000313" key="2">
    <source>
        <dbReference type="Proteomes" id="UP000789595"/>
    </source>
</evidence>
<evidence type="ECO:0000313" key="1">
    <source>
        <dbReference type="EMBL" id="CAH0370527.1"/>
    </source>
</evidence>
<keyword evidence="2" id="KW-1185">Reference proteome</keyword>
<proteinExistence type="predicted"/>
<organism evidence="1 2">
    <name type="scientific">Pelagomonas calceolata</name>
    <dbReference type="NCBI Taxonomy" id="35677"/>
    <lineage>
        <taxon>Eukaryota</taxon>
        <taxon>Sar</taxon>
        <taxon>Stramenopiles</taxon>
        <taxon>Ochrophyta</taxon>
        <taxon>Pelagophyceae</taxon>
        <taxon>Pelagomonadales</taxon>
        <taxon>Pelagomonadaceae</taxon>
        <taxon>Pelagomonas</taxon>
    </lineage>
</organism>
<accession>A0A8J2SNN2</accession>
<comment type="caution">
    <text evidence="1">The sequence shown here is derived from an EMBL/GenBank/DDBJ whole genome shotgun (WGS) entry which is preliminary data.</text>
</comment>
<sequence>MIYNTESSLFQSFLSSGKHKPTSDEVIDALNVIKAETPNRSPEQMAATLRAKYPQWVLEDLDWAELSRKMGDDD</sequence>
<dbReference type="AlphaFoldDB" id="A0A8J2SNN2"/>
<dbReference type="OrthoDB" id="27298at2759"/>
<reference evidence="1" key="1">
    <citation type="submission" date="2021-11" db="EMBL/GenBank/DDBJ databases">
        <authorList>
            <consortium name="Genoscope - CEA"/>
            <person name="William W."/>
        </authorList>
    </citation>
    <scope>NUCLEOTIDE SEQUENCE</scope>
</reference>
<protein>
    <submittedName>
        <fullName evidence="1">Uncharacterized protein</fullName>
    </submittedName>
</protein>
<dbReference type="EMBL" id="CAKKNE010000003">
    <property type="protein sequence ID" value="CAH0370527.1"/>
    <property type="molecule type" value="Genomic_DNA"/>
</dbReference>
<name>A0A8J2SNN2_9STRA</name>
<gene>
    <name evidence="1" type="ORF">PECAL_3P04230</name>
</gene>